<dbReference type="Gene3D" id="3.40.50.1000">
    <property type="entry name" value="HAD superfamily/HAD-like"/>
    <property type="match status" value="1"/>
</dbReference>
<dbReference type="SUPFAM" id="SSF56784">
    <property type="entry name" value="HAD-like"/>
    <property type="match status" value="1"/>
</dbReference>
<dbReference type="EMBL" id="JACEZU010000008">
    <property type="protein sequence ID" value="MBA5688631.1"/>
    <property type="molecule type" value="Genomic_DNA"/>
</dbReference>
<evidence type="ECO:0000313" key="4">
    <source>
        <dbReference type="Proteomes" id="UP000573499"/>
    </source>
</evidence>
<dbReference type="InterPro" id="IPR031315">
    <property type="entry name" value="LNS2/PITP"/>
</dbReference>
<keyword evidence="1" id="KW-0732">Signal</keyword>
<name>A0A7W2FBE7_9BURK</name>
<dbReference type="Proteomes" id="UP000573499">
    <property type="component" value="Unassembled WGS sequence"/>
</dbReference>
<reference evidence="3 4" key="1">
    <citation type="submission" date="2020-07" db="EMBL/GenBank/DDBJ databases">
        <title>Novel species isolated from subtropical streams in China.</title>
        <authorList>
            <person name="Lu H."/>
        </authorList>
    </citation>
    <scope>NUCLEOTIDE SEQUENCE [LARGE SCALE GENOMIC DNA]</scope>
    <source>
        <strain evidence="3 4">LX47W</strain>
    </source>
</reference>
<dbReference type="AlphaFoldDB" id="A0A7W2FBE7"/>
<keyword evidence="4" id="KW-1185">Reference proteome</keyword>
<evidence type="ECO:0000259" key="2">
    <source>
        <dbReference type="SMART" id="SM00775"/>
    </source>
</evidence>
<feature type="chain" id="PRO_5031265254" description="LNS2/PITP domain-containing protein" evidence="1">
    <location>
        <begin position="23"/>
        <end position="191"/>
    </location>
</feature>
<feature type="domain" description="LNS2/PITP" evidence="2">
    <location>
        <begin position="35"/>
        <end position="165"/>
    </location>
</feature>
<protein>
    <recommendedName>
        <fullName evidence="2">LNS2/PITP domain-containing protein</fullName>
    </recommendedName>
</protein>
<dbReference type="InterPro" id="IPR023214">
    <property type="entry name" value="HAD_sf"/>
</dbReference>
<dbReference type="PROSITE" id="PS51257">
    <property type="entry name" value="PROKAR_LIPOPROTEIN"/>
    <property type="match status" value="1"/>
</dbReference>
<dbReference type="InterPro" id="IPR036412">
    <property type="entry name" value="HAD-like_sf"/>
</dbReference>
<accession>A0A7W2FBE7</accession>
<gene>
    <name evidence="3" type="ORF">H3H39_16420</name>
</gene>
<dbReference type="RefSeq" id="WP_182154481.1">
    <property type="nucleotide sequence ID" value="NZ_JACEZU010000008.1"/>
</dbReference>
<organism evidence="3 4">
    <name type="scientific">Rugamonas apoptosis</name>
    <dbReference type="NCBI Taxonomy" id="2758570"/>
    <lineage>
        <taxon>Bacteria</taxon>
        <taxon>Pseudomonadati</taxon>
        <taxon>Pseudomonadota</taxon>
        <taxon>Betaproteobacteria</taxon>
        <taxon>Burkholderiales</taxon>
        <taxon>Oxalobacteraceae</taxon>
        <taxon>Telluria group</taxon>
        <taxon>Rugamonas</taxon>
    </lineage>
</organism>
<evidence type="ECO:0000256" key="1">
    <source>
        <dbReference type="SAM" id="SignalP"/>
    </source>
</evidence>
<comment type="caution">
    <text evidence="3">The sequence shown here is derived from an EMBL/GenBank/DDBJ whole genome shotgun (WGS) entry which is preliminary data.</text>
</comment>
<sequence>MRILLPLLVSALLASCAQLPQAPIPAPPPGQDKLVVVDIDGTLTPDVMATNEVRPGAAQALQAYVDKGYSVAYVTTRWPIAQGGLPAWLVDNHFPAGLLHPAQTSQERDDPAGYKETILLAYQNQGWNIAYAYGDSSTDFLAYNKAGVPRGHIFALKRRSEEKCLPGDYQTCLNGWEEHMGYVMSVPPAAK</sequence>
<dbReference type="CDD" id="cd01427">
    <property type="entry name" value="HAD_like"/>
    <property type="match status" value="1"/>
</dbReference>
<evidence type="ECO:0000313" key="3">
    <source>
        <dbReference type="EMBL" id="MBA5688631.1"/>
    </source>
</evidence>
<feature type="signal peptide" evidence="1">
    <location>
        <begin position="1"/>
        <end position="22"/>
    </location>
</feature>
<dbReference type="SMART" id="SM00775">
    <property type="entry name" value="LNS2"/>
    <property type="match status" value="1"/>
</dbReference>
<dbReference type="Pfam" id="PF24694">
    <property type="entry name" value="LNS2_PITM1-3"/>
    <property type="match status" value="1"/>
</dbReference>
<proteinExistence type="predicted"/>